<evidence type="ECO:0000256" key="2">
    <source>
        <dbReference type="ARBA" id="ARBA00023002"/>
    </source>
</evidence>
<reference evidence="3" key="1">
    <citation type="submission" date="2018-05" db="EMBL/GenBank/DDBJ databases">
        <authorList>
            <person name="Lanie J.A."/>
            <person name="Ng W.-L."/>
            <person name="Kazmierczak K.M."/>
            <person name="Andrzejewski T.M."/>
            <person name="Davidsen T.M."/>
            <person name="Wayne K.J."/>
            <person name="Tettelin H."/>
            <person name="Glass J.I."/>
            <person name="Rusch D."/>
            <person name="Podicherti R."/>
            <person name="Tsui H.-C.T."/>
            <person name="Winkler M.E."/>
        </authorList>
    </citation>
    <scope>NUCLEOTIDE SEQUENCE</scope>
</reference>
<comment type="similarity">
    <text evidence="1">Belongs to the HY2 family.</text>
</comment>
<evidence type="ECO:0000256" key="1">
    <source>
        <dbReference type="ARBA" id="ARBA00006908"/>
    </source>
</evidence>
<dbReference type="GO" id="GO:0050897">
    <property type="term" value="F:cobalt ion binding"/>
    <property type="evidence" value="ECO:0007669"/>
    <property type="project" value="InterPro"/>
</dbReference>
<keyword evidence="2" id="KW-0560">Oxidoreductase</keyword>
<dbReference type="Gene3D" id="1.10.8.550">
    <property type="entry name" value="Proto-chlorophyllide reductase 57 kD subunit B"/>
    <property type="match status" value="1"/>
</dbReference>
<gene>
    <name evidence="3" type="ORF">METZ01_LOCUS138135</name>
</gene>
<evidence type="ECO:0000313" key="3">
    <source>
        <dbReference type="EMBL" id="SVA85281.1"/>
    </source>
</evidence>
<dbReference type="InterPro" id="IPR009249">
    <property type="entry name" value="Ferredoxin-dep_bilin_Rdtase"/>
</dbReference>
<dbReference type="PANTHER" id="PTHR34557">
    <property type="entry name" value="PHYTOCHROMOBILIN:FERREDOXIN OXIDOREDUCTASE, CHLOROPLASTIC"/>
    <property type="match status" value="1"/>
</dbReference>
<proteinExistence type="inferred from homology"/>
<accession>A0A381Z8K2</accession>
<dbReference type="PANTHER" id="PTHR34557:SF1">
    <property type="entry name" value="PHYTOCHROMOBILIN:FERREDOXIN OXIDOREDUCTASE, CHLOROPLASTIC"/>
    <property type="match status" value="1"/>
</dbReference>
<sequence>MHHLEFNKTGPLQIFYDLFEEHMSLDDNYQFYSNSKKAGINTFLSSDIFSAEKVSTIILEEYSIRGKLGGNVMLTFPDPEYDVPIFAFQLGGNATKSKSFALLDISPTLPDLDYEPLIPVFEKYRKLLDLPRSKIDWVNSTSSPYLLLCQYDTLDIKLFLEATREYLKVWIEHYYKPGKKLTNEKAFENVNNAIIKYKRVLHDNDPAYGIFHKEWGEPVADAFFYIETRNHPSIPPPDHSGKTKKAWENKSLNILWEIQAQERVLQAPEQVQKRIIDTIEAKASDDNMGIITLELFDKYKEAIFV</sequence>
<dbReference type="InterPro" id="IPR042298">
    <property type="entry name" value="P-CP_red_C"/>
</dbReference>
<name>A0A381Z8K2_9ZZZZ</name>
<dbReference type="GO" id="GO:0016636">
    <property type="term" value="F:oxidoreductase activity, acting on the CH-CH group of donors, iron-sulfur protein as acceptor"/>
    <property type="evidence" value="ECO:0007669"/>
    <property type="project" value="InterPro"/>
</dbReference>
<organism evidence="3">
    <name type="scientific">marine metagenome</name>
    <dbReference type="NCBI Taxonomy" id="408172"/>
    <lineage>
        <taxon>unclassified sequences</taxon>
        <taxon>metagenomes</taxon>
        <taxon>ecological metagenomes</taxon>
    </lineage>
</organism>
<dbReference type="AlphaFoldDB" id="A0A381Z8K2"/>
<dbReference type="Pfam" id="PF05996">
    <property type="entry name" value="Fe_bilin_red"/>
    <property type="match status" value="1"/>
</dbReference>
<dbReference type="GO" id="GO:0010024">
    <property type="term" value="P:phytochromobilin biosynthetic process"/>
    <property type="evidence" value="ECO:0007669"/>
    <property type="project" value="InterPro"/>
</dbReference>
<protein>
    <submittedName>
        <fullName evidence="3">Uncharacterized protein</fullName>
    </submittedName>
</protein>
<dbReference type="EMBL" id="UINC01020271">
    <property type="protein sequence ID" value="SVA85281.1"/>
    <property type="molecule type" value="Genomic_DNA"/>
</dbReference>
<dbReference type="Gene3D" id="3.40.1500.20">
    <property type="match status" value="1"/>
</dbReference>